<proteinExistence type="predicted"/>
<feature type="compositionally biased region" description="Low complexity" evidence="1">
    <location>
        <begin position="106"/>
        <end position="131"/>
    </location>
</feature>
<evidence type="ECO:0000313" key="4">
    <source>
        <dbReference type="Proteomes" id="UP000327085"/>
    </source>
</evidence>
<dbReference type="OMA" id="FSMLQNN"/>
<dbReference type="Proteomes" id="UP000327085">
    <property type="component" value="Chromosome 7"/>
</dbReference>
<feature type="compositionally biased region" description="Acidic residues" evidence="1">
    <location>
        <begin position="353"/>
        <end position="362"/>
    </location>
</feature>
<feature type="domain" description="BSD" evidence="2">
    <location>
        <begin position="224"/>
        <end position="275"/>
    </location>
</feature>
<feature type="compositionally biased region" description="Acidic residues" evidence="1">
    <location>
        <begin position="382"/>
        <end position="396"/>
    </location>
</feature>
<protein>
    <submittedName>
        <fullName evidence="3">PREDICTED: BSD</fullName>
    </submittedName>
</protein>
<dbReference type="Gramene" id="VVA10806">
    <property type="protein sequence ID" value="VVA10806"/>
    <property type="gene ID" value="Prudul26B013840"/>
</dbReference>
<feature type="region of interest" description="Disordered" evidence="1">
    <location>
        <begin position="353"/>
        <end position="462"/>
    </location>
</feature>
<dbReference type="InParanoid" id="A0A5E4E6A7"/>
<feature type="region of interest" description="Disordered" evidence="1">
    <location>
        <begin position="56"/>
        <end position="79"/>
    </location>
</feature>
<dbReference type="InterPro" id="IPR005607">
    <property type="entry name" value="BSD_dom"/>
</dbReference>
<accession>A0A5E4E6A7</accession>
<organism evidence="3 4">
    <name type="scientific">Prunus dulcis</name>
    <name type="common">Almond</name>
    <name type="synonym">Amygdalus dulcis</name>
    <dbReference type="NCBI Taxonomy" id="3755"/>
    <lineage>
        <taxon>Eukaryota</taxon>
        <taxon>Viridiplantae</taxon>
        <taxon>Streptophyta</taxon>
        <taxon>Embryophyta</taxon>
        <taxon>Tracheophyta</taxon>
        <taxon>Spermatophyta</taxon>
        <taxon>Magnoliopsida</taxon>
        <taxon>eudicotyledons</taxon>
        <taxon>Gunneridae</taxon>
        <taxon>Pentapetalae</taxon>
        <taxon>rosids</taxon>
        <taxon>fabids</taxon>
        <taxon>Rosales</taxon>
        <taxon>Rosaceae</taxon>
        <taxon>Amygdaloideae</taxon>
        <taxon>Amygdaleae</taxon>
        <taxon>Prunus</taxon>
    </lineage>
</organism>
<dbReference type="PANTHER" id="PTHR31923:SF9">
    <property type="entry name" value="BSD DOMAIN-CONTAINING PROTEIN"/>
    <property type="match status" value="1"/>
</dbReference>
<feature type="compositionally biased region" description="Low complexity" evidence="1">
    <location>
        <begin position="397"/>
        <end position="406"/>
    </location>
</feature>
<reference evidence="4" key="1">
    <citation type="journal article" date="2020" name="Plant J.">
        <title>Transposons played a major role in the diversification between the closely related almond and peach genomes: results from the almond genome sequence.</title>
        <authorList>
            <person name="Alioto T."/>
            <person name="Alexiou K.G."/>
            <person name="Bardil A."/>
            <person name="Barteri F."/>
            <person name="Castanera R."/>
            <person name="Cruz F."/>
            <person name="Dhingra A."/>
            <person name="Duval H."/>
            <person name="Fernandez I Marti A."/>
            <person name="Frias L."/>
            <person name="Galan B."/>
            <person name="Garcia J.L."/>
            <person name="Howad W."/>
            <person name="Gomez-Garrido J."/>
            <person name="Gut M."/>
            <person name="Julca I."/>
            <person name="Morata J."/>
            <person name="Puigdomenech P."/>
            <person name="Ribeca P."/>
            <person name="Rubio Cabetas M.J."/>
            <person name="Vlasova A."/>
            <person name="Wirthensohn M."/>
            <person name="Garcia-Mas J."/>
            <person name="Gabaldon T."/>
            <person name="Casacuberta J.M."/>
            <person name="Arus P."/>
        </authorList>
    </citation>
    <scope>NUCLEOTIDE SEQUENCE [LARGE SCALE GENOMIC DNA]</scope>
    <source>
        <strain evidence="4">cv. Texas</strain>
    </source>
</reference>
<dbReference type="EMBL" id="CABIKO010000002">
    <property type="protein sequence ID" value="VVA10806.1"/>
    <property type="molecule type" value="Genomic_DNA"/>
</dbReference>
<dbReference type="PANTHER" id="PTHR31923">
    <property type="entry name" value="BSD DOMAIN-CONTAINING PROTEIN"/>
    <property type="match status" value="1"/>
</dbReference>
<feature type="compositionally biased region" description="Polar residues" evidence="1">
    <location>
        <begin position="67"/>
        <end position="76"/>
    </location>
</feature>
<feature type="compositionally biased region" description="Basic and acidic residues" evidence="1">
    <location>
        <begin position="430"/>
        <end position="446"/>
    </location>
</feature>
<feature type="region of interest" description="Disordered" evidence="1">
    <location>
        <begin position="96"/>
        <end position="131"/>
    </location>
</feature>
<name>A0A5E4E6A7_PRUDU</name>
<dbReference type="SUPFAM" id="SSF140383">
    <property type="entry name" value="BSD domain-like"/>
    <property type="match status" value="1"/>
</dbReference>
<feature type="compositionally biased region" description="Polar residues" evidence="1">
    <location>
        <begin position="417"/>
        <end position="429"/>
    </location>
</feature>
<dbReference type="SMART" id="SM00751">
    <property type="entry name" value="BSD"/>
    <property type="match status" value="1"/>
</dbReference>
<gene>
    <name evidence="3" type="ORF">ALMOND_2B013840</name>
</gene>
<sequence>MRIEDERMTELGKLASAATGVADGLLLLLLLLRIRHSRRRDTNSIHQTMSWLLGSLQPDDPHDEAKQPQSPSSSRVPNDLSFLRQTLGRQLRGVASFLVPPPPSSSPSHDAVPSSNSQPQPPSQSQLQSQSQALLGIRNDLVEIGGSFKSGLSLLSTNSNKAVTEISKFASNLLQLQNEALEDDDDDDDDDDCSVPGITDDVIGFVTEISVLPNYWTDFPIPVDHDFSMSNAQREHASTVERLVPGFADLRTRLGSSISEKRFWMIYFLLLLPRLNEHDFQLLSTPKIVEARDVLLHKLQNKRNTQVDSCEKSILDSPKKDIQVGKAQGVEISSQENEALTEIVNTAGRLKIDDEESTEQWSEEASISSGTFVDGQRKHETEEDISFSDLEDDENDLSSSTRLSGLRRGRDVRACSPNGSNDWVQLNRSSEIEGGQRKAGQSKERDSEGEDSNDWLTVDGFD</sequence>
<evidence type="ECO:0000256" key="1">
    <source>
        <dbReference type="SAM" id="MobiDB-lite"/>
    </source>
</evidence>
<dbReference type="AlphaFoldDB" id="A0A5E4E6A7"/>
<dbReference type="FunCoup" id="A0A5E4E6A7">
    <property type="interactions" value="286"/>
</dbReference>
<dbReference type="InterPro" id="IPR035925">
    <property type="entry name" value="BSD_dom_sf"/>
</dbReference>
<evidence type="ECO:0000259" key="2">
    <source>
        <dbReference type="SMART" id="SM00751"/>
    </source>
</evidence>
<evidence type="ECO:0000313" key="3">
    <source>
        <dbReference type="EMBL" id="VVA10806.1"/>
    </source>
</evidence>